<dbReference type="GO" id="GO:0045892">
    <property type="term" value="P:negative regulation of DNA-templated transcription"/>
    <property type="evidence" value="ECO:0007669"/>
    <property type="project" value="InterPro"/>
</dbReference>
<dbReference type="PANTHER" id="PTHR12626:SF2">
    <property type="entry name" value="MA3 DOMAIN-CONTAINING TRANSLATION REGULATORY FACTOR 2"/>
    <property type="match status" value="1"/>
</dbReference>
<feature type="compositionally biased region" description="Gly residues" evidence="2">
    <location>
        <begin position="73"/>
        <end position="82"/>
    </location>
</feature>
<keyword evidence="1" id="KW-0539">Nucleus</keyword>
<feature type="compositionally biased region" description="Polar residues" evidence="2">
    <location>
        <begin position="50"/>
        <end position="62"/>
    </location>
</feature>
<dbReference type="EMBL" id="ASHM01023424">
    <property type="protein sequence ID" value="PNX71514.1"/>
    <property type="molecule type" value="Genomic_DNA"/>
</dbReference>
<name>A0A2K3KZ05_TRIPR</name>
<feature type="region of interest" description="Disordered" evidence="2">
    <location>
        <begin position="18"/>
        <end position="107"/>
    </location>
</feature>
<dbReference type="InterPro" id="IPR039778">
    <property type="entry name" value="PDCD4"/>
</dbReference>
<dbReference type="AlphaFoldDB" id="A0A2K3KZ05"/>
<reference evidence="3 4" key="1">
    <citation type="journal article" date="2014" name="Am. J. Bot.">
        <title>Genome assembly and annotation for red clover (Trifolium pratense; Fabaceae).</title>
        <authorList>
            <person name="Istvanek J."/>
            <person name="Jaros M."/>
            <person name="Krenek A."/>
            <person name="Repkova J."/>
        </authorList>
    </citation>
    <scope>NUCLEOTIDE SEQUENCE [LARGE SCALE GENOMIC DNA]</scope>
    <source>
        <strain evidence="4">cv. Tatra</strain>
        <tissue evidence="3">Young leaves</tissue>
    </source>
</reference>
<proteinExistence type="predicted"/>
<dbReference type="Proteomes" id="UP000236291">
    <property type="component" value="Unassembled WGS sequence"/>
</dbReference>
<dbReference type="PANTHER" id="PTHR12626">
    <property type="entry name" value="PROGRAMMED CELL DEATH 4"/>
    <property type="match status" value="1"/>
</dbReference>
<reference evidence="3 4" key="2">
    <citation type="journal article" date="2017" name="Front. Plant Sci.">
        <title>Gene Classification and Mining of Molecular Markers Useful in Red Clover (Trifolium pratense) Breeding.</title>
        <authorList>
            <person name="Istvanek J."/>
            <person name="Dluhosova J."/>
            <person name="Dluhos P."/>
            <person name="Patkova L."/>
            <person name="Nedelnik J."/>
            <person name="Repkova J."/>
        </authorList>
    </citation>
    <scope>NUCLEOTIDE SEQUENCE [LARGE SCALE GENOMIC DNA]</scope>
    <source>
        <strain evidence="4">cv. Tatra</strain>
        <tissue evidence="3">Young leaves</tissue>
    </source>
</reference>
<evidence type="ECO:0000313" key="3">
    <source>
        <dbReference type="EMBL" id="PNX71514.1"/>
    </source>
</evidence>
<sequence>MDFNDGYVSKEHLELHRSAAESVDPVSVSPLQLSSPKSPKSPRSPKAQVKGSNLSPKNNKQSHSSKDGRPKKGGSGGKGTWGGLLDTDDGNSVDPNDPNYDSTEVGC</sequence>
<feature type="compositionally biased region" description="Low complexity" evidence="2">
    <location>
        <begin position="22"/>
        <end position="38"/>
    </location>
</feature>
<comment type="caution">
    <text evidence="3">The sequence shown here is derived from an EMBL/GenBank/DDBJ whole genome shotgun (WGS) entry which is preliminary data.</text>
</comment>
<evidence type="ECO:0000256" key="2">
    <source>
        <dbReference type="SAM" id="MobiDB-lite"/>
    </source>
</evidence>
<accession>A0A2K3KZ05</accession>
<organism evidence="3 4">
    <name type="scientific">Trifolium pratense</name>
    <name type="common">Red clover</name>
    <dbReference type="NCBI Taxonomy" id="57577"/>
    <lineage>
        <taxon>Eukaryota</taxon>
        <taxon>Viridiplantae</taxon>
        <taxon>Streptophyta</taxon>
        <taxon>Embryophyta</taxon>
        <taxon>Tracheophyta</taxon>
        <taxon>Spermatophyta</taxon>
        <taxon>Magnoliopsida</taxon>
        <taxon>eudicotyledons</taxon>
        <taxon>Gunneridae</taxon>
        <taxon>Pentapetalae</taxon>
        <taxon>rosids</taxon>
        <taxon>fabids</taxon>
        <taxon>Fabales</taxon>
        <taxon>Fabaceae</taxon>
        <taxon>Papilionoideae</taxon>
        <taxon>50 kb inversion clade</taxon>
        <taxon>NPAAA clade</taxon>
        <taxon>Hologalegina</taxon>
        <taxon>IRL clade</taxon>
        <taxon>Trifolieae</taxon>
        <taxon>Trifolium</taxon>
    </lineage>
</organism>
<protein>
    <submittedName>
        <fullName evidence="3">Programmed cell death protein</fullName>
    </submittedName>
</protein>
<gene>
    <name evidence="3" type="ORF">L195_g027394</name>
</gene>
<evidence type="ECO:0000256" key="1">
    <source>
        <dbReference type="ARBA" id="ARBA00023242"/>
    </source>
</evidence>
<dbReference type="STRING" id="57577.A0A2K3KZ05"/>
<evidence type="ECO:0000313" key="4">
    <source>
        <dbReference type="Proteomes" id="UP000236291"/>
    </source>
</evidence>